<gene>
    <name evidence="2" type="ORF">YZ82_03865</name>
</gene>
<dbReference type="GO" id="GO:0003677">
    <property type="term" value="F:DNA binding"/>
    <property type="evidence" value="ECO:0007669"/>
    <property type="project" value="UniProtKB-KW"/>
</dbReference>
<name>A0A562XEE4_CAMHY</name>
<reference evidence="2 3" key="1">
    <citation type="submission" date="2019-07" db="EMBL/GenBank/DDBJ databases">
        <title>Rapid identification of Enteric Bacteria from Whole Genome Sequences (WGS) using Average Nucleotide Identity (ANI).</title>
        <authorList>
            <person name="Lane C."/>
        </authorList>
    </citation>
    <scope>NUCLEOTIDE SEQUENCE [LARGE SCALE GENOMIC DNA]</scope>
    <source>
        <strain evidence="2 3">D2411</strain>
    </source>
</reference>
<keyword evidence="2" id="KW-0238">DNA-binding</keyword>
<sequence length="194" mass="22697">MKRVPINEAAQILGITKEAIYNRIRRKSLKSEEKDGVKYVILDDEPIKPKKTDNFTKYLLSQIASLKLQNERLLEQKDKLVKEKEEIIITKIEELKAAYQSSDERLRAVLSMAGRSFKALDDTQMIEAEVEEIGSKKWLSLSEFLSNLKIKEKKLKKLQIYLLKCIGKKKFIKFENGIIYVRSNLDYDRLKEKI</sequence>
<feature type="coiled-coil region" evidence="1">
    <location>
        <begin position="63"/>
        <end position="90"/>
    </location>
</feature>
<evidence type="ECO:0000313" key="2">
    <source>
        <dbReference type="EMBL" id="TWO20479.1"/>
    </source>
</evidence>
<evidence type="ECO:0000256" key="1">
    <source>
        <dbReference type="SAM" id="Coils"/>
    </source>
</evidence>
<dbReference type="AlphaFoldDB" id="A0A562XEE4"/>
<dbReference type="Proteomes" id="UP000321812">
    <property type="component" value="Unassembled WGS sequence"/>
</dbReference>
<protein>
    <submittedName>
        <fullName evidence="2">DNA-binding protein</fullName>
    </submittedName>
</protein>
<dbReference type="RefSeq" id="WP_111969267.1">
    <property type="nucleotide sequence ID" value="NZ_VOAP01000013.1"/>
</dbReference>
<keyword evidence="1" id="KW-0175">Coiled coil</keyword>
<organism evidence="2 3">
    <name type="scientific">Campylobacter hyointestinalis</name>
    <dbReference type="NCBI Taxonomy" id="198"/>
    <lineage>
        <taxon>Bacteria</taxon>
        <taxon>Pseudomonadati</taxon>
        <taxon>Campylobacterota</taxon>
        <taxon>Epsilonproteobacteria</taxon>
        <taxon>Campylobacterales</taxon>
        <taxon>Campylobacteraceae</taxon>
        <taxon>Campylobacter</taxon>
    </lineage>
</organism>
<comment type="caution">
    <text evidence="2">The sequence shown here is derived from an EMBL/GenBank/DDBJ whole genome shotgun (WGS) entry which is preliminary data.</text>
</comment>
<evidence type="ECO:0000313" key="3">
    <source>
        <dbReference type="Proteomes" id="UP000321812"/>
    </source>
</evidence>
<proteinExistence type="predicted"/>
<dbReference type="EMBL" id="VOAP01000013">
    <property type="protein sequence ID" value="TWO20479.1"/>
    <property type="molecule type" value="Genomic_DNA"/>
</dbReference>
<accession>A0A562XEE4</accession>